<dbReference type="EMBL" id="RBAK01000001">
    <property type="protein sequence ID" value="RKN50251.1"/>
    <property type="molecule type" value="Genomic_DNA"/>
</dbReference>
<dbReference type="Pfam" id="PF18678">
    <property type="entry name" value="AOC_like"/>
    <property type="match status" value="1"/>
</dbReference>
<dbReference type="Proteomes" id="UP000281726">
    <property type="component" value="Unassembled WGS sequence"/>
</dbReference>
<evidence type="ECO:0000259" key="1">
    <source>
        <dbReference type="Pfam" id="PF18678"/>
    </source>
</evidence>
<evidence type="ECO:0000313" key="2">
    <source>
        <dbReference type="EMBL" id="RKN50251.1"/>
    </source>
</evidence>
<dbReference type="AlphaFoldDB" id="A0A3A9ZPZ1"/>
<sequence length="185" mass="19417">MAAGVDERAMEAGADALRAYQGDQGPLSVDALAVAAATVAGLHEPGVDDPAKAVDRCLVRTVTEFAEELTVSDPPETAGVGTTVRYVEAFHDDKGNRVGTMTGGAVVVQMKPHMWQAHRSVATFDDGALDITGLIDCNALGRQMTQIFRAVGTSGVYAGRAGFLAFELSDPTRKPPHFSVTIVVC</sequence>
<reference evidence="2 3" key="1">
    <citation type="journal article" date="2004" name="Syst. Appl. Microbiol.">
        <title>Cryptoendolithic actinomycetes from antarctic sandstone rock samples: Micromonospora endolithica sp. nov. and two isolates related to Micromonospora coerulea Jensen 1932.</title>
        <authorList>
            <person name="Hirsch P."/>
            <person name="Mevs U."/>
            <person name="Kroppenstedt R.M."/>
            <person name="Schumann P."/>
            <person name="Stackebrandt E."/>
        </authorList>
    </citation>
    <scope>NUCLEOTIDE SEQUENCE [LARGE SCALE GENOMIC DNA]</scope>
    <source>
        <strain evidence="2 3">JCM 12677</strain>
    </source>
</reference>
<name>A0A3A9ZPZ1_9ACTN</name>
<keyword evidence="3" id="KW-1185">Reference proteome</keyword>
<dbReference type="GO" id="GO:0017000">
    <property type="term" value="P:antibiotic biosynthetic process"/>
    <property type="evidence" value="ECO:0007669"/>
    <property type="project" value="InterPro"/>
</dbReference>
<feature type="domain" description="Allene oxide cyclase barrel-like" evidence="1">
    <location>
        <begin position="76"/>
        <end position="172"/>
    </location>
</feature>
<evidence type="ECO:0000313" key="3">
    <source>
        <dbReference type="Proteomes" id="UP000281726"/>
    </source>
</evidence>
<gene>
    <name evidence="2" type="ORF">D7223_00025</name>
</gene>
<protein>
    <recommendedName>
        <fullName evidence="1">Allene oxide cyclase barrel-like domain-containing protein</fullName>
    </recommendedName>
</protein>
<accession>A0A3A9ZPZ1</accession>
<dbReference type="InterPro" id="IPR041013">
    <property type="entry name" value="AOC-like"/>
</dbReference>
<comment type="caution">
    <text evidence="2">The sequence shown here is derived from an EMBL/GenBank/DDBJ whole genome shotgun (WGS) entry which is preliminary data.</text>
</comment>
<organism evidence="2 3">
    <name type="scientific">Micromonospora endolithica</name>
    <dbReference type="NCBI Taxonomy" id="230091"/>
    <lineage>
        <taxon>Bacteria</taxon>
        <taxon>Bacillati</taxon>
        <taxon>Actinomycetota</taxon>
        <taxon>Actinomycetes</taxon>
        <taxon>Micromonosporales</taxon>
        <taxon>Micromonosporaceae</taxon>
        <taxon>Micromonospora</taxon>
    </lineage>
</organism>
<dbReference type="GO" id="GO:0016853">
    <property type="term" value="F:isomerase activity"/>
    <property type="evidence" value="ECO:0007669"/>
    <property type="project" value="InterPro"/>
</dbReference>
<proteinExistence type="predicted"/>